<dbReference type="GO" id="GO:0006813">
    <property type="term" value="P:potassium ion transport"/>
    <property type="evidence" value="ECO:0007669"/>
    <property type="project" value="InterPro"/>
</dbReference>
<organism evidence="3 4">
    <name type="scientific">Coleofasciculus chthonoplastes PCC 7420</name>
    <dbReference type="NCBI Taxonomy" id="118168"/>
    <lineage>
        <taxon>Bacteria</taxon>
        <taxon>Bacillati</taxon>
        <taxon>Cyanobacteriota</taxon>
        <taxon>Cyanophyceae</taxon>
        <taxon>Coleofasciculales</taxon>
        <taxon>Coleofasciculaceae</taxon>
        <taxon>Coleofasciculus</taxon>
    </lineage>
</organism>
<name>B4W3W2_9CYAN</name>
<evidence type="ECO:0000259" key="2">
    <source>
        <dbReference type="PROSITE" id="PS51202"/>
    </source>
</evidence>
<dbReference type="AlphaFoldDB" id="B4W3W2"/>
<dbReference type="InterPro" id="IPR006037">
    <property type="entry name" value="RCK_C"/>
</dbReference>
<dbReference type="PROSITE" id="PS51202">
    <property type="entry name" value="RCK_C"/>
    <property type="match status" value="1"/>
</dbReference>
<dbReference type="SUPFAM" id="SSF116726">
    <property type="entry name" value="TrkA C-terminal domain-like"/>
    <property type="match status" value="1"/>
</dbReference>
<gene>
    <name evidence="3" type="ORF">MC7420_4288</name>
</gene>
<evidence type="ECO:0000313" key="3">
    <source>
        <dbReference type="EMBL" id="EDX71101.1"/>
    </source>
</evidence>
<dbReference type="Pfam" id="PF02080">
    <property type="entry name" value="TrkA_C"/>
    <property type="match status" value="1"/>
</dbReference>
<keyword evidence="4" id="KW-1185">Reference proteome</keyword>
<dbReference type="RefSeq" id="WP_006106011.1">
    <property type="nucleotide sequence ID" value="NZ_DS989876.1"/>
</dbReference>
<feature type="region of interest" description="Disordered" evidence="1">
    <location>
        <begin position="132"/>
        <end position="159"/>
    </location>
</feature>
<sequence length="159" mass="18108">MRSLILGIGLAVLWVLATSKWVDRYLSRLINWALQRWTTLNVQDYTSLLRLSGDYTVMEMEVQPDDWLADKELGELGLRQEGVVVLGIQRENGRYVGAPKGHTHICPGDVLILYGRLPLLNELDQRGADWTGEQSHQKAVAQQQRNLAKQNREEAEDNL</sequence>
<evidence type="ECO:0000313" key="4">
    <source>
        <dbReference type="Proteomes" id="UP000003835"/>
    </source>
</evidence>
<protein>
    <submittedName>
        <fullName evidence="3">TrkA-C domain protein</fullName>
    </submittedName>
</protein>
<feature type="compositionally biased region" description="Polar residues" evidence="1">
    <location>
        <begin position="140"/>
        <end position="149"/>
    </location>
</feature>
<dbReference type="STRING" id="118168.MC7420_4288"/>
<proteinExistence type="predicted"/>
<accession>B4W3W2</accession>
<dbReference type="eggNOG" id="COG0569">
    <property type="taxonomic scope" value="Bacteria"/>
</dbReference>
<dbReference type="HOGENOM" id="CLU_1657833_0_0_3"/>
<reference evidence="3 4" key="1">
    <citation type="submission" date="2008-07" db="EMBL/GenBank/DDBJ databases">
        <authorList>
            <person name="Tandeau de Marsac N."/>
            <person name="Ferriera S."/>
            <person name="Johnson J."/>
            <person name="Kravitz S."/>
            <person name="Beeson K."/>
            <person name="Sutton G."/>
            <person name="Rogers Y.-H."/>
            <person name="Friedman R."/>
            <person name="Frazier M."/>
            <person name="Venter J.C."/>
        </authorList>
    </citation>
    <scope>NUCLEOTIDE SEQUENCE [LARGE SCALE GENOMIC DNA]</scope>
    <source>
        <strain evidence="3 4">PCC 7420</strain>
    </source>
</reference>
<dbReference type="Gene3D" id="3.30.70.1450">
    <property type="entry name" value="Regulator of K+ conductance, C-terminal domain"/>
    <property type="match status" value="1"/>
</dbReference>
<dbReference type="InterPro" id="IPR036721">
    <property type="entry name" value="RCK_C_sf"/>
</dbReference>
<dbReference type="GO" id="GO:0008324">
    <property type="term" value="F:monoatomic cation transmembrane transporter activity"/>
    <property type="evidence" value="ECO:0007669"/>
    <property type="project" value="InterPro"/>
</dbReference>
<feature type="domain" description="RCK C-terminal" evidence="2">
    <location>
        <begin position="43"/>
        <end position="129"/>
    </location>
</feature>
<dbReference type="Proteomes" id="UP000003835">
    <property type="component" value="Unassembled WGS sequence"/>
</dbReference>
<evidence type="ECO:0000256" key="1">
    <source>
        <dbReference type="SAM" id="MobiDB-lite"/>
    </source>
</evidence>
<dbReference type="EMBL" id="DS989876">
    <property type="protein sequence ID" value="EDX71101.1"/>
    <property type="molecule type" value="Genomic_DNA"/>
</dbReference>